<gene>
    <name evidence="1" type="ORF">O1611_g4719</name>
</gene>
<comment type="caution">
    <text evidence="1">The sequence shown here is derived from an EMBL/GenBank/DDBJ whole genome shotgun (WGS) entry which is preliminary data.</text>
</comment>
<organism evidence="1 2">
    <name type="scientific">Lasiodiplodia mahajangana</name>
    <dbReference type="NCBI Taxonomy" id="1108764"/>
    <lineage>
        <taxon>Eukaryota</taxon>
        <taxon>Fungi</taxon>
        <taxon>Dikarya</taxon>
        <taxon>Ascomycota</taxon>
        <taxon>Pezizomycotina</taxon>
        <taxon>Dothideomycetes</taxon>
        <taxon>Dothideomycetes incertae sedis</taxon>
        <taxon>Botryosphaeriales</taxon>
        <taxon>Botryosphaeriaceae</taxon>
        <taxon>Lasiodiplodia</taxon>
    </lineage>
</organism>
<protein>
    <submittedName>
        <fullName evidence="1">Uncharacterized protein</fullName>
    </submittedName>
</protein>
<keyword evidence="2" id="KW-1185">Reference proteome</keyword>
<sequence>MDQSAKLHEEILTDLSAETQDTSQRSTATVPEQKATSRLLAWRENPLFFGHDVELDVMFHELLDSTDKQLRIFSLVGMAGVGKSQLALRFAYKHSEKLDAIFWIPADEPAKLAQGFVDIAKELRLIEDTTSISNNVVRRRVLDWLKRTTQTWLLVLDNVQDMRILQDYWPIGSNGRIIITSRNHAATEQPVTASKLIEPFNPEDGAAAFLSFLPEHVRREPNAQINAHAISITCGGLPLALRQCANLLKVKNISIEELSLICSDTASLVQPHSLLNTTSGQDYYYNGNLSTIWQGALTALSETSIFMLRLLSWFDPDSIPEVLMKPDDGQLHEAFRTHLVNEADYDIAIESLLSQGLVNKGTHSGVFIMHRLVQAMAIQSMSSEDGENIFKLVLTLLDAAIPLQENWEQQTGDWDRYDRALPHIERLEFLRRELQIEPEPRLAHLLGSVFERTGWYLYEKGLLDESSDLLSKAESVAKNAAGSTNLDQVEDELLKDLLYDVTNDRACIKFAECRFEEAKELYTQCLSLKEAMNSPSQNELCLLTNNVGNALANMGLVDEAYVWLEKAFDMRQEVVASARNPEIYKDQLARDWGTLAGCLWLKGDYSTAWEYANNSTKLCEEIYADNNLVVAGYGKILAEEGNTLEAIECVKRAIGILSDNPHFKAANARSHYYLAKLLEGLSDSSSMPYLETAVLLYSEHVGISLEAARGINLTMGHFDKLISCWHW</sequence>
<evidence type="ECO:0000313" key="2">
    <source>
        <dbReference type="Proteomes" id="UP001153332"/>
    </source>
</evidence>
<dbReference type="EMBL" id="JAPUUL010000919">
    <property type="protein sequence ID" value="KAJ8128914.1"/>
    <property type="molecule type" value="Genomic_DNA"/>
</dbReference>
<dbReference type="Proteomes" id="UP001153332">
    <property type="component" value="Unassembled WGS sequence"/>
</dbReference>
<reference evidence="1" key="1">
    <citation type="submission" date="2022-12" db="EMBL/GenBank/DDBJ databases">
        <title>Genome Sequence of Lasiodiplodia mahajangana.</title>
        <authorList>
            <person name="Buettner E."/>
        </authorList>
    </citation>
    <scope>NUCLEOTIDE SEQUENCE</scope>
    <source>
        <strain evidence="1">VT137</strain>
    </source>
</reference>
<evidence type="ECO:0000313" key="1">
    <source>
        <dbReference type="EMBL" id="KAJ8128914.1"/>
    </source>
</evidence>
<accession>A0ACC2JN27</accession>
<proteinExistence type="predicted"/>
<name>A0ACC2JN27_9PEZI</name>